<dbReference type="Pfam" id="PF00534">
    <property type="entry name" value="Glycos_transf_1"/>
    <property type="match status" value="1"/>
</dbReference>
<dbReference type="EC" id="2.4.-.-" evidence="3"/>
<evidence type="ECO:0000313" key="3">
    <source>
        <dbReference type="EMBL" id="MCU7694611.1"/>
    </source>
</evidence>
<dbReference type="PANTHER" id="PTHR46401">
    <property type="entry name" value="GLYCOSYLTRANSFERASE WBBK-RELATED"/>
    <property type="match status" value="1"/>
</dbReference>
<dbReference type="AlphaFoldDB" id="A0AAE3IP59"/>
<dbReference type="GO" id="GO:0016757">
    <property type="term" value="F:glycosyltransferase activity"/>
    <property type="evidence" value="ECO:0007669"/>
    <property type="project" value="UniProtKB-KW"/>
</dbReference>
<organism evidence="3 4">
    <name type="scientific">Haoranjiania flava</name>
    <dbReference type="NCBI Taxonomy" id="1856322"/>
    <lineage>
        <taxon>Bacteria</taxon>
        <taxon>Pseudomonadati</taxon>
        <taxon>Bacteroidota</taxon>
        <taxon>Chitinophagia</taxon>
        <taxon>Chitinophagales</taxon>
        <taxon>Chitinophagaceae</taxon>
        <taxon>Haoranjiania</taxon>
    </lineage>
</organism>
<keyword evidence="4" id="KW-1185">Reference proteome</keyword>
<evidence type="ECO:0000256" key="1">
    <source>
        <dbReference type="ARBA" id="ARBA00022679"/>
    </source>
</evidence>
<accession>A0AAE3IP59</accession>
<keyword evidence="3" id="KW-0328">Glycosyltransferase</keyword>
<dbReference type="SUPFAM" id="SSF53756">
    <property type="entry name" value="UDP-Glycosyltransferase/glycogen phosphorylase"/>
    <property type="match status" value="1"/>
</dbReference>
<reference evidence="3" key="1">
    <citation type="submission" date="2022-10" db="EMBL/GenBank/DDBJ databases">
        <authorList>
            <person name="Kim H.S."/>
            <person name="Kim J.-S."/>
            <person name="Suh M.K."/>
            <person name="Eom M.K."/>
            <person name="Lee J.-S."/>
        </authorList>
    </citation>
    <scope>NUCLEOTIDE SEQUENCE</scope>
    <source>
        <strain evidence="3">LIP-5</strain>
    </source>
</reference>
<dbReference type="InterPro" id="IPR001296">
    <property type="entry name" value="Glyco_trans_1"/>
</dbReference>
<sequence length="395" mass="45169">MTKKILFFSSIIPEETYFNNSIGPNSIANDTLQRALMKGFQENNYKIDLINVPNIGAYPSKYKKPVINSKKIKISEAINGITIQFINLPLFKHLVIYNNLKKILKGYNLSEYDAVFMYDAYIPFFKLLPYIKQRTAAKTVAYLPDLIGHVGSPDNFIHRFFNKIALNIFSSNSRYIDVFVLISEAMKEHVNVSGKKSLVIEGMWDNSTAISSKTKNDEKKYIFYGGSLGRRHGILDLVEAFIMANFHDVDLVICGDGDTKDEIVEISEKNQQIKYLGQLPRNQILDLQANAFLLVNPRGSDGEFTKYSFPSKVFEYFTSGTPTFMYKLKGIPDEYYEYCFTSDDESVEALAENLKMINYKDAYDLNDLGKKAREFVLQNKSSKVQVSKLIRLIDN</sequence>
<dbReference type="RefSeq" id="WP_263038097.1">
    <property type="nucleotide sequence ID" value="NZ_JAOTPL010000011.1"/>
</dbReference>
<dbReference type="Gene3D" id="3.40.50.2000">
    <property type="entry name" value="Glycogen Phosphorylase B"/>
    <property type="match status" value="1"/>
</dbReference>
<keyword evidence="1 3" id="KW-0808">Transferase</keyword>
<dbReference type="Proteomes" id="UP001209317">
    <property type="component" value="Unassembled WGS sequence"/>
</dbReference>
<evidence type="ECO:0000259" key="2">
    <source>
        <dbReference type="Pfam" id="PF00534"/>
    </source>
</evidence>
<dbReference type="EMBL" id="JAOTPL010000011">
    <property type="protein sequence ID" value="MCU7694611.1"/>
    <property type="molecule type" value="Genomic_DNA"/>
</dbReference>
<feature type="domain" description="Glycosyl transferase family 1" evidence="2">
    <location>
        <begin position="210"/>
        <end position="373"/>
    </location>
</feature>
<dbReference type="PANTHER" id="PTHR46401:SF2">
    <property type="entry name" value="GLYCOSYLTRANSFERASE WBBK-RELATED"/>
    <property type="match status" value="1"/>
</dbReference>
<gene>
    <name evidence="3" type="ORF">OD355_08800</name>
</gene>
<comment type="caution">
    <text evidence="3">The sequence shown here is derived from an EMBL/GenBank/DDBJ whole genome shotgun (WGS) entry which is preliminary data.</text>
</comment>
<evidence type="ECO:0000313" key="4">
    <source>
        <dbReference type="Proteomes" id="UP001209317"/>
    </source>
</evidence>
<name>A0AAE3IP59_9BACT</name>
<protein>
    <submittedName>
        <fullName evidence="3">Glycosyltransferase</fullName>
        <ecNumber evidence="3">2.4.-.-</ecNumber>
    </submittedName>
</protein>
<proteinExistence type="predicted"/>